<accession>A0ABP5AR64</accession>
<evidence type="ECO:0000256" key="4">
    <source>
        <dbReference type="ARBA" id="ARBA00023157"/>
    </source>
</evidence>
<feature type="domain" description="Thioredoxin-like fold" evidence="8">
    <location>
        <begin position="73"/>
        <end position="243"/>
    </location>
</feature>
<dbReference type="InterPro" id="IPR012336">
    <property type="entry name" value="Thioredoxin-like_fold"/>
</dbReference>
<dbReference type="PANTHER" id="PTHR13887">
    <property type="entry name" value="GLUTATHIONE S-TRANSFERASE KAPPA"/>
    <property type="match status" value="1"/>
</dbReference>
<dbReference type="Proteomes" id="UP001501612">
    <property type="component" value="Unassembled WGS sequence"/>
</dbReference>
<feature type="compositionally biased region" description="Gly residues" evidence="6">
    <location>
        <begin position="1"/>
        <end position="12"/>
    </location>
</feature>
<evidence type="ECO:0000313" key="9">
    <source>
        <dbReference type="EMBL" id="GAA1919572.1"/>
    </source>
</evidence>
<comment type="similarity">
    <text evidence="1">Belongs to the thioredoxin family. DsbA subfamily.</text>
</comment>
<reference evidence="10" key="1">
    <citation type="journal article" date="2019" name="Int. J. Syst. Evol. Microbiol.">
        <title>The Global Catalogue of Microorganisms (GCM) 10K type strain sequencing project: providing services to taxonomists for standard genome sequencing and annotation.</title>
        <authorList>
            <consortium name="The Broad Institute Genomics Platform"/>
            <consortium name="The Broad Institute Genome Sequencing Center for Infectious Disease"/>
            <person name="Wu L."/>
            <person name="Ma J."/>
        </authorList>
    </citation>
    <scope>NUCLEOTIDE SEQUENCE [LARGE SCALE GENOMIC DNA]</scope>
    <source>
        <strain evidence="10">JCM 14046</strain>
    </source>
</reference>
<dbReference type="InterPro" id="IPR036249">
    <property type="entry name" value="Thioredoxin-like_sf"/>
</dbReference>
<dbReference type="Pfam" id="PF13462">
    <property type="entry name" value="Thioredoxin_4"/>
    <property type="match status" value="1"/>
</dbReference>
<evidence type="ECO:0000256" key="5">
    <source>
        <dbReference type="ARBA" id="ARBA00023284"/>
    </source>
</evidence>
<keyword evidence="5" id="KW-0676">Redox-active center</keyword>
<name>A0ABP5AR64_9ACTN</name>
<keyword evidence="3" id="KW-0560">Oxidoreductase</keyword>
<feature type="transmembrane region" description="Helical" evidence="7">
    <location>
        <begin position="32"/>
        <end position="54"/>
    </location>
</feature>
<keyword evidence="7" id="KW-1133">Transmembrane helix</keyword>
<keyword evidence="4" id="KW-1015">Disulfide bond</keyword>
<keyword evidence="10" id="KW-1185">Reference proteome</keyword>
<proteinExistence type="inferred from homology"/>
<evidence type="ECO:0000259" key="8">
    <source>
        <dbReference type="Pfam" id="PF13462"/>
    </source>
</evidence>
<gene>
    <name evidence="9" type="ORF">GCM10009737_21420</name>
</gene>
<dbReference type="CDD" id="cd02972">
    <property type="entry name" value="DsbA_family"/>
    <property type="match status" value="1"/>
</dbReference>
<evidence type="ECO:0000256" key="6">
    <source>
        <dbReference type="SAM" id="MobiDB-lite"/>
    </source>
</evidence>
<evidence type="ECO:0000256" key="1">
    <source>
        <dbReference type="ARBA" id="ARBA00005791"/>
    </source>
</evidence>
<sequence length="249" mass="25810">MATKGNGGGGRGASAKAAAVRAEQQRKERRRVLVMGGVVVAVLVIIVGGAFFVATSGGSQVDGEDVPAAASSDYGLAVGEEDAPTQVVIYEDFLCPVCGAFEEQTNDDLTQAAADGEVLVEYRPFELLGRIGDYSKRATNAFAVVLEESGPEVAKAFHDELYADQPSESAEEFPDDDWLVEKAVAAGAEEAEVRPGIEDLAMEDWVDSATAEAEAAGVTGTPTVLVDGEPVGGQTIDEVAQNTLDAIGG</sequence>
<keyword evidence="2" id="KW-0732">Signal</keyword>
<protein>
    <submittedName>
        <fullName evidence="9">Thioredoxin domain-containing protein</fullName>
    </submittedName>
</protein>
<evidence type="ECO:0000313" key="10">
    <source>
        <dbReference type="Proteomes" id="UP001501612"/>
    </source>
</evidence>
<dbReference type="SUPFAM" id="SSF52833">
    <property type="entry name" value="Thioredoxin-like"/>
    <property type="match status" value="1"/>
</dbReference>
<evidence type="ECO:0000256" key="3">
    <source>
        <dbReference type="ARBA" id="ARBA00023002"/>
    </source>
</evidence>
<dbReference type="EMBL" id="BAAAMY010000004">
    <property type="protein sequence ID" value="GAA1919572.1"/>
    <property type="molecule type" value="Genomic_DNA"/>
</dbReference>
<dbReference type="RefSeq" id="WP_344006950.1">
    <property type="nucleotide sequence ID" value="NZ_BAAAMY010000004.1"/>
</dbReference>
<dbReference type="PANTHER" id="PTHR13887:SF14">
    <property type="entry name" value="DISULFIDE BOND FORMATION PROTEIN D"/>
    <property type="match status" value="1"/>
</dbReference>
<keyword evidence="7" id="KW-0472">Membrane</keyword>
<feature type="region of interest" description="Disordered" evidence="6">
    <location>
        <begin position="1"/>
        <end position="20"/>
    </location>
</feature>
<dbReference type="Gene3D" id="3.40.30.10">
    <property type="entry name" value="Glutaredoxin"/>
    <property type="match status" value="1"/>
</dbReference>
<evidence type="ECO:0000256" key="2">
    <source>
        <dbReference type="ARBA" id="ARBA00022729"/>
    </source>
</evidence>
<organism evidence="9 10">
    <name type="scientific">Nocardioides lentus</name>
    <dbReference type="NCBI Taxonomy" id="338077"/>
    <lineage>
        <taxon>Bacteria</taxon>
        <taxon>Bacillati</taxon>
        <taxon>Actinomycetota</taxon>
        <taxon>Actinomycetes</taxon>
        <taxon>Propionibacteriales</taxon>
        <taxon>Nocardioidaceae</taxon>
        <taxon>Nocardioides</taxon>
    </lineage>
</organism>
<evidence type="ECO:0000256" key="7">
    <source>
        <dbReference type="SAM" id="Phobius"/>
    </source>
</evidence>
<comment type="caution">
    <text evidence="9">The sequence shown here is derived from an EMBL/GenBank/DDBJ whole genome shotgun (WGS) entry which is preliminary data.</text>
</comment>
<keyword evidence="7" id="KW-0812">Transmembrane</keyword>